<accession>A0A410RPQ5</accession>
<evidence type="ECO:0000313" key="32">
    <source>
        <dbReference type="EMBL" id="QAT83811.1"/>
    </source>
</evidence>
<keyword evidence="11" id="KW-0328">Glycosyltransferase</keyword>
<evidence type="ECO:0000256" key="6">
    <source>
        <dbReference type="ARBA" id="ARBA00018638"/>
    </source>
</evidence>
<dbReference type="EC" id="3.4.16.4" evidence="5"/>
<keyword evidence="16" id="KW-0735">Signal-anchor</keyword>
<evidence type="ECO:0000256" key="3">
    <source>
        <dbReference type="ARBA" id="ARBA00007090"/>
    </source>
</evidence>
<dbReference type="GO" id="GO:0009252">
    <property type="term" value="P:peptidoglycan biosynthetic process"/>
    <property type="evidence" value="ECO:0007669"/>
    <property type="project" value="UniProtKB-UniPathway"/>
</dbReference>
<dbReference type="GO" id="GO:0046677">
    <property type="term" value="P:response to antibiotic"/>
    <property type="evidence" value="ECO:0007669"/>
    <property type="project" value="UniProtKB-KW"/>
</dbReference>
<evidence type="ECO:0000256" key="12">
    <source>
        <dbReference type="ARBA" id="ARBA00022679"/>
    </source>
</evidence>
<evidence type="ECO:0000259" key="29">
    <source>
        <dbReference type="Pfam" id="PF00905"/>
    </source>
</evidence>
<dbReference type="EC" id="2.4.99.28" evidence="24"/>
<feature type="transmembrane region" description="Helical" evidence="28">
    <location>
        <begin position="34"/>
        <end position="56"/>
    </location>
</feature>
<evidence type="ECO:0000256" key="28">
    <source>
        <dbReference type="SAM" id="Phobius"/>
    </source>
</evidence>
<evidence type="ECO:0000259" key="30">
    <source>
        <dbReference type="Pfam" id="PF00912"/>
    </source>
</evidence>
<reference evidence="32 33" key="1">
    <citation type="submission" date="2018-12" db="EMBL/GenBank/DDBJ databases">
        <title>Complete Genome Sequence of the Corallopyronin A producing Myxobacterium Corallococcus coralloides B035.</title>
        <authorList>
            <person name="Bouhired S.M."/>
            <person name="Rupp O."/>
            <person name="Blom J."/>
            <person name="Schaeberle T.F."/>
            <person name="Kehraus S."/>
            <person name="Schiefer A."/>
            <person name="Pfarr K."/>
            <person name="Goesmann A."/>
            <person name="Hoerauf A."/>
            <person name="Koenig G.M."/>
        </authorList>
    </citation>
    <scope>NUCLEOTIDE SEQUENCE [LARGE SCALE GENOMIC DNA]</scope>
    <source>
        <strain evidence="32 33">B035</strain>
    </source>
</reference>
<evidence type="ECO:0000256" key="8">
    <source>
        <dbReference type="ARBA" id="ARBA00022519"/>
    </source>
</evidence>
<evidence type="ECO:0000256" key="9">
    <source>
        <dbReference type="ARBA" id="ARBA00022645"/>
    </source>
</evidence>
<keyword evidence="21" id="KW-0511">Multifunctional enzyme</keyword>
<name>A0A410RPQ5_CORCK</name>
<feature type="domain" description="Penicillin-binding protein OB-like" evidence="31">
    <location>
        <begin position="429"/>
        <end position="525"/>
    </location>
</feature>
<keyword evidence="13 28" id="KW-0812">Transmembrane</keyword>
<evidence type="ECO:0000256" key="27">
    <source>
        <dbReference type="SAM" id="MobiDB-lite"/>
    </source>
</evidence>
<evidence type="ECO:0000256" key="26">
    <source>
        <dbReference type="ARBA" id="ARBA00060592"/>
    </source>
</evidence>
<organism evidence="32 33">
    <name type="scientific">Corallococcus coralloides</name>
    <name type="common">Myxococcus coralloides</name>
    <dbReference type="NCBI Taxonomy" id="184914"/>
    <lineage>
        <taxon>Bacteria</taxon>
        <taxon>Pseudomonadati</taxon>
        <taxon>Myxococcota</taxon>
        <taxon>Myxococcia</taxon>
        <taxon>Myxococcales</taxon>
        <taxon>Cystobacterineae</taxon>
        <taxon>Myxococcaceae</taxon>
        <taxon>Corallococcus</taxon>
    </lineage>
</organism>
<proteinExistence type="inferred from homology"/>
<evidence type="ECO:0000256" key="19">
    <source>
        <dbReference type="ARBA" id="ARBA00023136"/>
    </source>
</evidence>
<dbReference type="InterPro" id="IPR050396">
    <property type="entry name" value="Glycosyltr_51/Transpeptidase"/>
</dbReference>
<evidence type="ECO:0000256" key="13">
    <source>
        <dbReference type="ARBA" id="ARBA00022692"/>
    </source>
</evidence>
<comment type="similarity">
    <text evidence="4">In the N-terminal section; belongs to the glycosyltransferase 51 family.</text>
</comment>
<evidence type="ECO:0000256" key="20">
    <source>
        <dbReference type="ARBA" id="ARBA00023251"/>
    </source>
</evidence>
<dbReference type="InterPro" id="IPR001460">
    <property type="entry name" value="PCN-bd_Tpept"/>
</dbReference>
<keyword evidence="7" id="KW-1003">Cell membrane</keyword>
<keyword evidence="12" id="KW-0808">Transferase</keyword>
<keyword evidence="19 28" id="KW-0472">Membrane</keyword>
<dbReference type="UniPathway" id="UPA00219"/>
<keyword evidence="17" id="KW-0573">Peptidoglycan synthesis</keyword>
<comment type="catalytic activity">
    <reaction evidence="23">
        <text>Preferential cleavage: (Ac)2-L-Lys-D-Ala-|-D-Ala. Also transpeptidation of peptidyl-alanyl moieties that are N-acyl substituents of D-alanine.</text>
        <dbReference type="EC" id="3.4.16.4"/>
    </reaction>
</comment>
<dbReference type="GO" id="GO:0071555">
    <property type="term" value="P:cell wall organization"/>
    <property type="evidence" value="ECO:0007669"/>
    <property type="project" value="UniProtKB-KW"/>
</dbReference>
<evidence type="ECO:0000256" key="18">
    <source>
        <dbReference type="ARBA" id="ARBA00022989"/>
    </source>
</evidence>
<keyword evidence="15" id="KW-0133">Cell shape</keyword>
<dbReference type="InterPro" id="IPR031376">
    <property type="entry name" value="PCB_OB"/>
</dbReference>
<keyword evidence="10" id="KW-0645">Protease</keyword>
<evidence type="ECO:0000259" key="31">
    <source>
        <dbReference type="Pfam" id="PF17092"/>
    </source>
</evidence>
<dbReference type="GO" id="GO:0008658">
    <property type="term" value="F:penicillin binding"/>
    <property type="evidence" value="ECO:0007669"/>
    <property type="project" value="InterPro"/>
</dbReference>
<gene>
    <name evidence="32" type="primary">mrcA</name>
    <name evidence="32" type="ORF">EJ065_2229</name>
</gene>
<feature type="region of interest" description="Disordered" evidence="27">
    <location>
        <begin position="836"/>
        <end position="872"/>
    </location>
</feature>
<dbReference type="Pfam" id="PF00905">
    <property type="entry name" value="Transpeptidase"/>
    <property type="match status" value="1"/>
</dbReference>
<comment type="pathway">
    <text evidence="2">Cell wall biogenesis; peptidoglycan biosynthesis.</text>
</comment>
<dbReference type="Pfam" id="PF00912">
    <property type="entry name" value="Transgly"/>
    <property type="match status" value="1"/>
</dbReference>
<dbReference type="InterPro" id="IPR023346">
    <property type="entry name" value="Lysozyme-like_dom_sf"/>
</dbReference>
<dbReference type="Pfam" id="PF17092">
    <property type="entry name" value="PCB_OB"/>
    <property type="match status" value="1"/>
</dbReference>
<feature type="compositionally biased region" description="Low complexity" evidence="27">
    <location>
        <begin position="390"/>
        <end position="416"/>
    </location>
</feature>
<evidence type="ECO:0000256" key="1">
    <source>
        <dbReference type="ARBA" id="ARBA00004249"/>
    </source>
</evidence>
<dbReference type="SUPFAM" id="SSF53955">
    <property type="entry name" value="Lysozyme-like"/>
    <property type="match status" value="1"/>
</dbReference>
<comment type="pathway">
    <text evidence="26">Glycan biosynthesis.</text>
</comment>
<dbReference type="Gene3D" id="1.10.3810.10">
    <property type="entry name" value="Biosynthetic peptidoglycan transglycosylase-like"/>
    <property type="match status" value="1"/>
</dbReference>
<dbReference type="InterPro" id="IPR036950">
    <property type="entry name" value="PBP_transglycosylase"/>
</dbReference>
<dbReference type="Gene3D" id="3.40.710.10">
    <property type="entry name" value="DD-peptidase/beta-lactamase superfamily"/>
    <property type="match status" value="2"/>
</dbReference>
<dbReference type="GO" id="GO:0005886">
    <property type="term" value="C:plasma membrane"/>
    <property type="evidence" value="ECO:0007669"/>
    <property type="project" value="UniProtKB-SubCell"/>
</dbReference>
<evidence type="ECO:0000256" key="4">
    <source>
        <dbReference type="ARBA" id="ARBA00007739"/>
    </source>
</evidence>
<dbReference type="InterPro" id="IPR001264">
    <property type="entry name" value="Glyco_trans_51"/>
</dbReference>
<dbReference type="GO" id="GO:0008955">
    <property type="term" value="F:peptidoglycan glycosyltransferase activity"/>
    <property type="evidence" value="ECO:0007669"/>
    <property type="project" value="UniProtKB-EC"/>
</dbReference>
<dbReference type="NCBIfam" id="TIGR02074">
    <property type="entry name" value="PBP_1a_fam"/>
    <property type="match status" value="1"/>
</dbReference>
<comment type="catalytic activity">
    <reaction evidence="25">
        <text>[GlcNAc-(1-&gt;4)-Mur2Ac(oyl-L-Ala-gamma-D-Glu-L-Lys-D-Ala-D-Ala)](n)-di-trans,octa-cis-undecaprenyl diphosphate + beta-D-GlcNAc-(1-&gt;4)-Mur2Ac(oyl-L-Ala-gamma-D-Glu-L-Lys-D-Ala-D-Ala)-di-trans,octa-cis-undecaprenyl diphosphate = [GlcNAc-(1-&gt;4)-Mur2Ac(oyl-L-Ala-gamma-D-Glu-L-Lys-D-Ala-D-Ala)](n+1)-di-trans,octa-cis-undecaprenyl diphosphate + di-trans,octa-cis-undecaprenyl diphosphate + H(+)</text>
        <dbReference type="Rhea" id="RHEA:23708"/>
        <dbReference type="Rhea" id="RHEA-COMP:9602"/>
        <dbReference type="Rhea" id="RHEA-COMP:9603"/>
        <dbReference type="ChEBI" id="CHEBI:15378"/>
        <dbReference type="ChEBI" id="CHEBI:58405"/>
        <dbReference type="ChEBI" id="CHEBI:60033"/>
        <dbReference type="ChEBI" id="CHEBI:78435"/>
        <dbReference type="EC" id="2.4.99.28"/>
    </reaction>
</comment>
<dbReference type="GO" id="GO:0030288">
    <property type="term" value="C:outer membrane-bounded periplasmic space"/>
    <property type="evidence" value="ECO:0007669"/>
    <property type="project" value="TreeGrafter"/>
</dbReference>
<dbReference type="GO" id="GO:0006508">
    <property type="term" value="P:proteolysis"/>
    <property type="evidence" value="ECO:0007669"/>
    <property type="project" value="UniProtKB-KW"/>
</dbReference>
<keyword evidence="9" id="KW-0121">Carboxypeptidase</keyword>
<dbReference type="Proteomes" id="UP000288758">
    <property type="component" value="Chromosome"/>
</dbReference>
<evidence type="ECO:0000256" key="5">
    <source>
        <dbReference type="ARBA" id="ARBA00012448"/>
    </source>
</evidence>
<protein>
    <recommendedName>
        <fullName evidence="6">Penicillin-binding protein 1A</fullName>
        <ecNumber evidence="24">2.4.99.28</ecNumber>
        <ecNumber evidence="5">3.4.16.4</ecNumber>
    </recommendedName>
</protein>
<evidence type="ECO:0000256" key="21">
    <source>
        <dbReference type="ARBA" id="ARBA00023268"/>
    </source>
</evidence>
<dbReference type="GO" id="GO:0009002">
    <property type="term" value="F:serine-type D-Ala-D-Ala carboxypeptidase activity"/>
    <property type="evidence" value="ECO:0007669"/>
    <property type="project" value="UniProtKB-EC"/>
</dbReference>
<dbReference type="InterPro" id="IPR012338">
    <property type="entry name" value="Beta-lactam/transpept-like"/>
</dbReference>
<dbReference type="FunFam" id="1.10.3810.10:FF:000003">
    <property type="entry name" value="Penicillin-binding protein 1a"/>
    <property type="match status" value="1"/>
</dbReference>
<evidence type="ECO:0000256" key="11">
    <source>
        <dbReference type="ARBA" id="ARBA00022676"/>
    </source>
</evidence>
<dbReference type="AlphaFoldDB" id="A0A410RPQ5"/>
<comment type="subcellular location">
    <subcellularLocation>
        <location evidence="1">Cell inner membrane</location>
        <topology evidence="1">Single-pass type II membrane protein</topology>
    </subcellularLocation>
</comment>
<keyword evidence="8" id="KW-0997">Cell inner membrane</keyword>
<keyword evidence="18 28" id="KW-1133">Transmembrane helix</keyword>
<dbReference type="PANTHER" id="PTHR32282:SF27">
    <property type="entry name" value="PENICILLIN-BINDING PROTEIN 1A"/>
    <property type="match status" value="1"/>
</dbReference>
<evidence type="ECO:0000256" key="10">
    <source>
        <dbReference type="ARBA" id="ARBA00022670"/>
    </source>
</evidence>
<comment type="similarity">
    <text evidence="3">In the C-terminal section; belongs to the transpeptidase family.</text>
</comment>
<evidence type="ECO:0000256" key="16">
    <source>
        <dbReference type="ARBA" id="ARBA00022968"/>
    </source>
</evidence>
<keyword evidence="20" id="KW-0046">Antibiotic resistance</keyword>
<evidence type="ECO:0000256" key="22">
    <source>
        <dbReference type="ARBA" id="ARBA00023316"/>
    </source>
</evidence>
<keyword evidence="22" id="KW-0961">Cell wall biogenesis/degradation</keyword>
<feature type="domain" description="Glycosyl transferase family 51" evidence="30">
    <location>
        <begin position="85"/>
        <end position="256"/>
    </location>
</feature>
<evidence type="ECO:0000256" key="23">
    <source>
        <dbReference type="ARBA" id="ARBA00034000"/>
    </source>
</evidence>
<dbReference type="GO" id="GO:0008360">
    <property type="term" value="P:regulation of cell shape"/>
    <property type="evidence" value="ECO:0007669"/>
    <property type="project" value="UniProtKB-KW"/>
</dbReference>
<evidence type="ECO:0000313" key="33">
    <source>
        <dbReference type="Proteomes" id="UP000288758"/>
    </source>
</evidence>
<keyword evidence="14" id="KW-0378">Hydrolase</keyword>
<evidence type="ECO:0000256" key="14">
    <source>
        <dbReference type="ARBA" id="ARBA00022801"/>
    </source>
</evidence>
<sequence length="872" mass="95184">MPPSPEPLPPAPTGAPPPRKGGFGAALWRWTKRLLVLGAVGLVLLIGVCVGTYVYFSRDLPSVESLRNYQPPQVTKVTCADGSLCAEYALERRTLVRMEDLPPHVRNAFLAAEDADFYKHEGLDPFGILRAGVKNLIPGSRKSGASTLTQQVVKNMLLTPERSLGRKIREWILTPRLEQALTKDQILSLYINGVYFGQRRYGLEEAALYYFGKHARDLTVGEAAVLAGTVQSPHRINPVANITRAKARQRYVLEQMAGQGFVPRAVVDAEKDKPIVLAPRKPVSAGAYYAEEIRRTLIERYGEKRVMEGGLRVDIALVPKLQATAEQAVRDGLEALDRRQGYRGAQGKLEEAQWKRYRELIAQRIEEAGRRQKDQGYVADLAPLAQPLAAAAPAAKTPTAPEAEGAEEQQPAALAADTDSEEEEARSPERERAGQVLLKPMEEGLRLTGYVMEVDAKRNVARVDLVGRTAEVSFDSVTWARQKKKSAPKNISDVFTPGELVFVRVLKAPPAPAFVEATLDQVPLVQGGLVVINPANRNVVAMVGGYDAERSSFNRATQAKRQPGSSFKPFIYGAALASGRFTPLSMVNDAPESIRDPYTGKTWRPKNFDGRFEGPMTLRTALSKSKNTVSVRLIESITPATAIDFARRAGVRSAMPENLTLALGTGEVTMLEAVNAYATLQANGRYAEPLTLLRVRDAKGMVLEEHQPAFEETLPPAVAYLTTSLMRSVVEDGSARAVRELNRPAAGKTGTTNESKDTWFNGYTMDWVASAWVGFDDNTPLGSSETGGRAALPIWLNFMRVAEEGLPARDFEVPPGVTQVRIDPVTGLLAGNAVPGRMEPYLEGTQPTAEAPPPGQVTPDNYFLEEGGKRGL</sequence>
<dbReference type="SUPFAM" id="SSF56601">
    <property type="entry name" value="beta-lactamase/transpeptidase-like"/>
    <property type="match status" value="1"/>
</dbReference>
<evidence type="ECO:0000256" key="7">
    <source>
        <dbReference type="ARBA" id="ARBA00022475"/>
    </source>
</evidence>
<feature type="region of interest" description="Disordered" evidence="27">
    <location>
        <begin position="390"/>
        <end position="434"/>
    </location>
</feature>
<evidence type="ECO:0000256" key="24">
    <source>
        <dbReference type="ARBA" id="ARBA00044770"/>
    </source>
</evidence>
<evidence type="ECO:0000256" key="25">
    <source>
        <dbReference type="ARBA" id="ARBA00049902"/>
    </source>
</evidence>
<evidence type="ECO:0000256" key="15">
    <source>
        <dbReference type="ARBA" id="ARBA00022960"/>
    </source>
</evidence>
<dbReference type="RefSeq" id="WP_205694776.1">
    <property type="nucleotide sequence ID" value="NZ_CP034669.1"/>
</dbReference>
<dbReference type="PANTHER" id="PTHR32282">
    <property type="entry name" value="BINDING PROTEIN TRANSPEPTIDASE, PUTATIVE-RELATED"/>
    <property type="match status" value="1"/>
</dbReference>
<dbReference type="EMBL" id="CP034669">
    <property type="protein sequence ID" value="QAT83811.1"/>
    <property type="molecule type" value="Genomic_DNA"/>
</dbReference>
<evidence type="ECO:0000256" key="17">
    <source>
        <dbReference type="ARBA" id="ARBA00022984"/>
    </source>
</evidence>
<evidence type="ECO:0000256" key="2">
    <source>
        <dbReference type="ARBA" id="ARBA00004752"/>
    </source>
</evidence>
<feature type="domain" description="Penicillin-binding protein transpeptidase" evidence="29">
    <location>
        <begin position="527"/>
        <end position="765"/>
    </location>
</feature>